<dbReference type="SUPFAM" id="SSF54529">
    <property type="entry name" value="Mitochondrial glycoprotein MAM33-like"/>
    <property type="match status" value="1"/>
</dbReference>
<dbReference type="PANTHER" id="PTHR10826">
    <property type="entry name" value="COMPLEMENT COMPONENT 1"/>
    <property type="match status" value="1"/>
</dbReference>
<dbReference type="PANTHER" id="PTHR10826:SF1">
    <property type="entry name" value="COMPLEMENT COMPONENT 1 Q SUBCOMPONENT-BINDING PROTEIN, MITOCHONDRIAL"/>
    <property type="match status" value="1"/>
</dbReference>
<reference evidence="2 3" key="1">
    <citation type="journal article" date="2013" name="Fungal Biol.">
        <title>Analysis of microsatellite markers in the genome of the plant pathogen Ceratocystis fimbriata.</title>
        <authorList>
            <person name="Simpson M.C."/>
            <person name="Wilken P.M."/>
            <person name="Coetzee M.P."/>
            <person name="Wingfield M.J."/>
            <person name="Wingfield B.D."/>
        </authorList>
    </citation>
    <scope>NUCLEOTIDE SEQUENCE [LARGE SCALE GENOMIC DNA]</scope>
    <source>
        <strain evidence="2 3">CBS 114723</strain>
    </source>
</reference>
<dbReference type="AlphaFoldDB" id="A0A2C5W766"/>
<dbReference type="EMBL" id="APWK03000161">
    <property type="protein sequence ID" value="PHH49909.1"/>
    <property type="molecule type" value="Genomic_DNA"/>
</dbReference>
<organism evidence="2 3">
    <name type="scientific">Ceratocystis fimbriata CBS 114723</name>
    <dbReference type="NCBI Taxonomy" id="1035309"/>
    <lineage>
        <taxon>Eukaryota</taxon>
        <taxon>Fungi</taxon>
        <taxon>Dikarya</taxon>
        <taxon>Ascomycota</taxon>
        <taxon>Pezizomycotina</taxon>
        <taxon>Sordariomycetes</taxon>
        <taxon>Hypocreomycetidae</taxon>
        <taxon>Microascales</taxon>
        <taxon>Ceratocystidaceae</taxon>
        <taxon>Ceratocystis</taxon>
    </lineage>
</organism>
<proteinExistence type="predicted"/>
<evidence type="ECO:0000313" key="2">
    <source>
        <dbReference type="EMBL" id="PHH49909.1"/>
    </source>
</evidence>
<keyword evidence="3" id="KW-1185">Reference proteome</keyword>
<dbReference type="Gene3D" id="3.10.280.10">
    <property type="entry name" value="Mitochondrial glycoprotein"/>
    <property type="match status" value="1"/>
</dbReference>
<dbReference type="InterPro" id="IPR036561">
    <property type="entry name" value="MAM33_sf"/>
</dbReference>
<sequence>MFALRSAARAAPRVLPRVPAVAGRMPIMATVSVALRSQRMANFSVSATSLQASETAQKLAKQLERELKFEEEASKEDQIPEPVTEFLQDSGFELVETPGMEEVKLVKKVGDEQITVMFSIADLGFNNPLLEDESFEEEEEESSAENEAKDENEIEEDEADNFMDPTPIRIQAVIEKPGKAPGAVSVDLTAQDGGLAIDSFFYFNKAAEAFASTAEVSHTRANVYAGPSFETLDEELQDKAEAYLNERGIDNSLAIFVGDYANWKEQIEYVNWMKNLAGFMNS</sequence>
<reference evidence="2 3" key="2">
    <citation type="journal article" date="2013" name="IMA Fungus">
        <title>IMA Genome-F 1: Ceratocystis fimbriata: Draft nuclear genome sequence for the plant pathogen, Ceratocystis fimbriata.</title>
        <authorList>
            <person name="Wilken P.M."/>
            <person name="Steenkamp E.T."/>
            <person name="Wingfield M.J."/>
            <person name="de Beer Z.W."/>
            <person name="Wingfield B.D."/>
        </authorList>
    </citation>
    <scope>NUCLEOTIDE SEQUENCE [LARGE SCALE GENOMIC DNA]</scope>
    <source>
        <strain evidence="2 3">CBS 114723</strain>
    </source>
</reference>
<name>A0A2C5W766_9PEZI</name>
<dbReference type="GO" id="GO:0042256">
    <property type="term" value="P:cytosolic ribosome assembly"/>
    <property type="evidence" value="ECO:0007669"/>
    <property type="project" value="TreeGrafter"/>
</dbReference>
<evidence type="ECO:0000313" key="3">
    <source>
        <dbReference type="Proteomes" id="UP000222788"/>
    </source>
</evidence>
<accession>A0A2C5W766</accession>
<protein>
    <submittedName>
        <fullName evidence="2">Mitochondrial acidic protein MAM33</fullName>
    </submittedName>
</protein>
<dbReference type="Proteomes" id="UP000222788">
    <property type="component" value="Unassembled WGS sequence"/>
</dbReference>
<dbReference type="OrthoDB" id="278212at2759"/>
<feature type="compositionally biased region" description="Acidic residues" evidence="1">
    <location>
        <begin position="132"/>
        <end position="145"/>
    </location>
</feature>
<comment type="caution">
    <text evidence="2">The sequence shown here is derived from an EMBL/GenBank/DDBJ whole genome shotgun (WGS) entry which is preliminary data.</text>
</comment>
<dbReference type="InterPro" id="IPR003428">
    <property type="entry name" value="MAM33"/>
</dbReference>
<dbReference type="GO" id="GO:0005759">
    <property type="term" value="C:mitochondrial matrix"/>
    <property type="evidence" value="ECO:0007669"/>
    <property type="project" value="InterPro"/>
</dbReference>
<dbReference type="Pfam" id="PF02330">
    <property type="entry name" value="MAM33"/>
    <property type="match status" value="1"/>
</dbReference>
<dbReference type="STRING" id="1035309.A0A2C5W766"/>
<feature type="compositionally biased region" description="Acidic residues" evidence="1">
    <location>
        <begin position="152"/>
        <end position="161"/>
    </location>
</feature>
<gene>
    <name evidence="2" type="primary">MAM33</name>
    <name evidence="2" type="ORF">CFIMG_007591RA00001</name>
</gene>
<feature type="region of interest" description="Disordered" evidence="1">
    <location>
        <begin position="132"/>
        <end position="162"/>
    </location>
</feature>
<evidence type="ECO:0000256" key="1">
    <source>
        <dbReference type="SAM" id="MobiDB-lite"/>
    </source>
</evidence>